<dbReference type="InParanoid" id="A0A0S2M655"/>
<accession>A0A0S2M655</accession>
<dbReference type="PaxDb" id="214684-A0A0S2M655"/>
<dbReference type="GeneID" id="3254778"/>
<gene>
    <name evidence="1" type="ordered locus">CNL05060</name>
</gene>
<protein>
    <submittedName>
        <fullName evidence="1">Uncharacterized protein</fullName>
    </submittedName>
</protein>
<dbReference type="Proteomes" id="UP000002149">
    <property type="component" value="Chromosome 12"/>
</dbReference>
<evidence type="ECO:0000313" key="1">
    <source>
        <dbReference type="EMBL" id="ALO69692.1"/>
    </source>
</evidence>
<dbReference type="KEGG" id="cne:CNL05060"/>
<sequence length="109" mass="12195">MEKGDLRRQADVHIICAATSQSYEAIVDLPSKLSLVGPETPVVTSWIALHELIQPSLHTEELLWAKELCRNLPKVKKACEATGVEKKAVADYNASKTRTWLIENPNETR</sequence>
<name>A0A0S2M655_CRYD1</name>
<dbReference type="VEuPathDB" id="FungiDB:CNL05060"/>
<evidence type="ECO:0000313" key="2">
    <source>
        <dbReference type="Proteomes" id="UP000002149"/>
    </source>
</evidence>
<dbReference type="STRING" id="214684.A0A0S2M655"/>
<dbReference type="RefSeq" id="XP_024514664.1">
    <property type="nucleotide sequence ID" value="XM_024658832.1"/>
</dbReference>
<keyword evidence="2" id="KW-1185">Reference proteome</keyword>
<dbReference type="AlphaFoldDB" id="A0A0S2M655"/>
<organism evidence="1 2">
    <name type="scientific">Cryptococcus deneoformans (strain JEC21 / ATCC MYA-565)</name>
    <name type="common">Cryptococcus neoformans var. neoformans serotype D</name>
    <dbReference type="NCBI Taxonomy" id="214684"/>
    <lineage>
        <taxon>Eukaryota</taxon>
        <taxon>Fungi</taxon>
        <taxon>Dikarya</taxon>
        <taxon>Basidiomycota</taxon>
        <taxon>Agaricomycotina</taxon>
        <taxon>Tremellomycetes</taxon>
        <taxon>Tremellales</taxon>
        <taxon>Cryptococcaceae</taxon>
        <taxon>Cryptococcus</taxon>
        <taxon>Cryptococcus neoformans species complex</taxon>
    </lineage>
</organism>
<dbReference type="OrthoDB" id="5379943at2759"/>
<dbReference type="EMBL" id="AE017352">
    <property type="protein sequence ID" value="ALO69692.1"/>
    <property type="molecule type" value="Genomic_DNA"/>
</dbReference>
<reference evidence="1 2" key="1">
    <citation type="journal article" date="2005" name="Science">
        <title>The genome of the basidiomycetous yeast and human pathogen Cryptococcus neoformans.</title>
        <authorList>
            <person name="Loftus B.J."/>
            <person name="Fung E."/>
            <person name="Roncaglia P."/>
            <person name="Rowley D."/>
            <person name="Amedeo P."/>
            <person name="Bruno D."/>
            <person name="Vamathevan J."/>
            <person name="Miranda M."/>
            <person name="Anderson I.J."/>
            <person name="Fraser J.A."/>
            <person name="Allen J.E."/>
            <person name="Bosdet I.E."/>
            <person name="Brent M.R."/>
            <person name="Chiu R."/>
            <person name="Doering T.L."/>
            <person name="Donlin M.J."/>
            <person name="D'Souza C.A."/>
            <person name="Fox D.S."/>
            <person name="Grinberg V."/>
            <person name="Fu J."/>
            <person name="Fukushima M."/>
            <person name="Haas B.J."/>
            <person name="Huang J.C."/>
            <person name="Janbon G."/>
            <person name="Jones S.J."/>
            <person name="Koo H.L."/>
            <person name="Krzywinski M.I."/>
            <person name="Kwon-Chung J.K."/>
            <person name="Lengeler K.B."/>
            <person name="Maiti R."/>
            <person name="Marra M.A."/>
            <person name="Marra R.E."/>
            <person name="Mathewson C.A."/>
            <person name="Mitchell T.G."/>
            <person name="Pertea M."/>
            <person name="Riggs F.R."/>
            <person name="Salzberg S.L."/>
            <person name="Schein J.E."/>
            <person name="Shvartsbeyn A."/>
            <person name="Shin H."/>
            <person name="Shumway M."/>
            <person name="Specht C.A."/>
            <person name="Suh B.B."/>
            <person name="Tenney A."/>
            <person name="Utterback T.R."/>
            <person name="Wickes B.L."/>
            <person name="Wortman J.R."/>
            <person name="Wye N.H."/>
            <person name="Kronstad J.W."/>
            <person name="Lodge J.K."/>
            <person name="Heitman J."/>
            <person name="Davis R.W."/>
            <person name="Fraser C.M."/>
            <person name="Hyman R.W."/>
        </authorList>
    </citation>
    <scope>NUCLEOTIDE SEQUENCE [LARGE SCALE GENOMIC DNA]</scope>
    <source>
        <strain evidence="2">JEC21 / ATCC MYA-565</strain>
    </source>
</reference>
<proteinExistence type="predicted"/>